<evidence type="ECO:0000256" key="1">
    <source>
        <dbReference type="SAM" id="MobiDB-lite"/>
    </source>
</evidence>
<reference evidence="2 3" key="1">
    <citation type="journal article" date="2019" name="Nat. Plants">
        <title>Genome sequencing of Musa balbisiana reveals subgenome evolution and function divergence in polyploid bananas.</title>
        <authorList>
            <person name="Yao X."/>
        </authorList>
    </citation>
    <scope>NUCLEOTIDE SEQUENCE [LARGE SCALE GENOMIC DNA]</scope>
    <source>
        <strain evidence="3">cv. DH-PKW</strain>
        <tissue evidence="2">Leaves</tissue>
    </source>
</reference>
<evidence type="ECO:0000313" key="2">
    <source>
        <dbReference type="EMBL" id="THU72070.1"/>
    </source>
</evidence>
<proteinExistence type="predicted"/>
<dbReference type="EMBL" id="PYDT01000001">
    <property type="protein sequence ID" value="THU72070.1"/>
    <property type="molecule type" value="Genomic_DNA"/>
</dbReference>
<protein>
    <submittedName>
        <fullName evidence="2">Uncharacterized protein</fullName>
    </submittedName>
</protein>
<dbReference type="Proteomes" id="UP000317650">
    <property type="component" value="Chromosome 4"/>
</dbReference>
<dbReference type="AlphaFoldDB" id="A0A4S8KAH3"/>
<feature type="region of interest" description="Disordered" evidence="1">
    <location>
        <begin position="86"/>
        <end position="107"/>
    </location>
</feature>
<feature type="compositionally biased region" description="Basic and acidic residues" evidence="1">
    <location>
        <begin position="1"/>
        <end position="16"/>
    </location>
</feature>
<comment type="caution">
    <text evidence="2">The sequence shown here is derived from an EMBL/GenBank/DDBJ whole genome shotgun (WGS) entry which is preliminary data.</text>
</comment>
<name>A0A4S8KAH3_MUSBA</name>
<gene>
    <name evidence="2" type="ORF">C4D60_Mb04t08230</name>
</gene>
<feature type="region of interest" description="Disordered" evidence="1">
    <location>
        <begin position="1"/>
        <end position="62"/>
    </location>
</feature>
<feature type="compositionally biased region" description="Polar residues" evidence="1">
    <location>
        <begin position="18"/>
        <end position="36"/>
    </location>
</feature>
<keyword evidence="3" id="KW-1185">Reference proteome</keyword>
<evidence type="ECO:0000313" key="3">
    <source>
        <dbReference type="Proteomes" id="UP000317650"/>
    </source>
</evidence>
<organism evidence="2 3">
    <name type="scientific">Musa balbisiana</name>
    <name type="common">Banana</name>
    <dbReference type="NCBI Taxonomy" id="52838"/>
    <lineage>
        <taxon>Eukaryota</taxon>
        <taxon>Viridiplantae</taxon>
        <taxon>Streptophyta</taxon>
        <taxon>Embryophyta</taxon>
        <taxon>Tracheophyta</taxon>
        <taxon>Spermatophyta</taxon>
        <taxon>Magnoliopsida</taxon>
        <taxon>Liliopsida</taxon>
        <taxon>Zingiberales</taxon>
        <taxon>Musaceae</taxon>
        <taxon>Musa</taxon>
    </lineage>
</organism>
<accession>A0A4S8KAH3</accession>
<sequence>MPECRTSKEMPCHDTAKLGTSSAQRCNSATLSEWTTSNGPVSPPPRSGGRSPDDGAEVKTCTRWPRRASALWKMSAWRSMKTCTQWPPATCGRRRRLSGRSAAVGRA</sequence>